<keyword evidence="3" id="KW-1185">Reference proteome</keyword>
<evidence type="ECO:0000313" key="3">
    <source>
        <dbReference type="Proteomes" id="UP000807769"/>
    </source>
</evidence>
<organism evidence="2 3">
    <name type="scientific">Suillus subaureus</name>
    <dbReference type="NCBI Taxonomy" id="48587"/>
    <lineage>
        <taxon>Eukaryota</taxon>
        <taxon>Fungi</taxon>
        <taxon>Dikarya</taxon>
        <taxon>Basidiomycota</taxon>
        <taxon>Agaricomycotina</taxon>
        <taxon>Agaricomycetes</taxon>
        <taxon>Agaricomycetidae</taxon>
        <taxon>Boletales</taxon>
        <taxon>Suillineae</taxon>
        <taxon>Suillaceae</taxon>
        <taxon>Suillus</taxon>
    </lineage>
</organism>
<gene>
    <name evidence="2" type="ORF">BJ212DRAFT_1541251</name>
</gene>
<dbReference type="Proteomes" id="UP000807769">
    <property type="component" value="Unassembled WGS sequence"/>
</dbReference>
<protein>
    <submittedName>
        <fullName evidence="2">Uncharacterized protein</fullName>
    </submittedName>
</protein>
<reference evidence="2" key="1">
    <citation type="journal article" date="2020" name="New Phytol.">
        <title>Comparative genomics reveals dynamic genome evolution in host specialist ectomycorrhizal fungi.</title>
        <authorList>
            <person name="Lofgren L.A."/>
            <person name="Nguyen N.H."/>
            <person name="Vilgalys R."/>
            <person name="Ruytinx J."/>
            <person name="Liao H.L."/>
            <person name="Branco S."/>
            <person name="Kuo A."/>
            <person name="LaButti K."/>
            <person name="Lipzen A."/>
            <person name="Andreopoulos W."/>
            <person name="Pangilinan J."/>
            <person name="Riley R."/>
            <person name="Hundley H."/>
            <person name="Na H."/>
            <person name="Barry K."/>
            <person name="Grigoriev I.V."/>
            <person name="Stajich J.E."/>
            <person name="Kennedy P.G."/>
        </authorList>
    </citation>
    <scope>NUCLEOTIDE SEQUENCE</scope>
    <source>
        <strain evidence="2">MN1</strain>
    </source>
</reference>
<feature type="compositionally biased region" description="Polar residues" evidence="1">
    <location>
        <begin position="278"/>
        <end position="300"/>
    </location>
</feature>
<name>A0A9P7EJK6_9AGAM</name>
<evidence type="ECO:0000313" key="2">
    <source>
        <dbReference type="EMBL" id="KAG1822872.1"/>
    </source>
</evidence>
<feature type="region of interest" description="Disordered" evidence="1">
    <location>
        <begin position="267"/>
        <end position="300"/>
    </location>
</feature>
<dbReference type="OrthoDB" id="2637653at2759"/>
<proteinExistence type="predicted"/>
<dbReference type="RefSeq" id="XP_041197278.1">
    <property type="nucleotide sequence ID" value="XM_041341845.1"/>
</dbReference>
<comment type="caution">
    <text evidence="2">The sequence shown here is derived from an EMBL/GenBank/DDBJ whole genome shotgun (WGS) entry which is preliminary data.</text>
</comment>
<evidence type="ECO:0000256" key="1">
    <source>
        <dbReference type="SAM" id="MobiDB-lite"/>
    </source>
</evidence>
<dbReference type="EMBL" id="JABBWG010000005">
    <property type="protein sequence ID" value="KAG1822872.1"/>
    <property type="molecule type" value="Genomic_DNA"/>
</dbReference>
<dbReference type="AlphaFoldDB" id="A0A9P7EJK6"/>
<dbReference type="GeneID" id="64635861"/>
<sequence length="300" mass="33423">MWFFGLSFKSSARTYVMPVLRQGQGDPGLLVMSPSIMIDPVARNIAIITNSSATLTAFMVLEYICSIFDEMRLVWPRIWKTTEAKIYVVTRMMSGVPNNRDDPMSAAFSGVITHTARHVAFDLTLGNYLSTLVAVYNMYNKGGALLFTLGGAQSAVMVVSSRFIVTGTRYSPTCVIISPHYSRIYVGTSGWSEGPRAWLKLAVRDGSCTTIVITTRHQHTDEWKYHLLAGRIVLHREKFREIQESQEGGINDPSQWTQTIEVDLDDIRPFDDPEACPTSPSGLEVESTNPPCSTLCQPQE</sequence>
<accession>A0A9P7EJK6</accession>